<evidence type="ECO:0000313" key="2">
    <source>
        <dbReference type="Proteomes" id="UP000790709"/>
    </source>
</evidence>
<name>A0ACB8B2X1_9AGAM</name>
<protein>
    <submittedName>
        <fullName evidence="1">Cytochrome P450</fullName>
    </submittedName>
</protein>
<evidence type="ECO:0000313" key="1">
    <source>
        <dbReference type="EMBL" id="KAH7920036.1"/>
    </source>
</evidence>
<dbReference type="Proteomes" id="UP000790709">
    <property type="component" value="Unassembled WGS sequence"/>
</dbReference>
<organism evidence="1 2">
    <name type="scientific">Leucogyrophana mollusca</name>
    <dbReference type="NCBI Taxonomy" id="85980"/>
    <lineage>
        <taxon>Eukaryota</taxon>
        <taxon>Fungi</taxon>
        <taxon>Dikarya</taxon>
        <taxon>Basidiomycota</taxon>
        <taxon>Agaricomycotina</taxon>
        <taxon>Agaricomycetes</taxon>
        <taxon>Agaricomycetidae</taxon>
        <taxon>Boletales</taxon>
        <taxon>Boletales incertae sedis</taxon>
        <taxon>Leucogyrophana</taxon>
    </lineage>
</organism>
<reference evidence="1" key="1">
    <citation type="journal article" date="2021" name="New Phytol.">
        <title>Evolutionary innovations through gain and loss of genes in the ectomycorrhizal Boletales.</title>
        <authorList>
            <person name="Wu G."/>
            <person name="Miyauchi S."/>
            <person name="Morin E."/>
            <person name="Kuo A."/>
            <person name="Drula E."/>
            <person name="Varga T."/>
            <person name="Kohler A."/>
            <person name="Feng B."/>
            <person name="Cao Y."/>
            <person name="Lipzen A."/>
            <person name="Daum C."/>
            <person name="Hundley H."/>
            <person name="Pangilinan J."/>
            <person name="Johnson J."/>
            <person name="Barry K."/>
            <person name="LaButti K."/>
            <person name="Ng V."/>
            <person name="Ahrendt S."/>
            <person name="Min B."/>
            <person name="Choi I.G."/>
            <person name="Park H."/>
            <person name="Plett J.M."/>
            <person name="Magnuson J."/>
            <person name="Spatafora J.W."/>
            <person name="Nagy L.G."/>
            <person name="Henrissat B."/>
            <person name="Grigoriev I.V."/>
            <person name="Yang Z.L."/>
            <person name="Xu J."/>
            <person name="Martin F.M."/>
        </authorList>
    </citation>
    <scope>NUCLEOTIDE SEQUENCE</scope>
    <source>
        <strain evidence="1">KUC20120723A-06</strain>
    </source>
</reference>
<gene>
    <name evidence="1" type="ORF">BV22DRAFT_1021996</name>
</gene>
<proteinExistence type="predicted"/>
<sequence>MSQSIDIRLPVLTVSAFLAWRIGYSVLQGIRSSTVPPLPPGPRPLPFLGNALDIDFNKPWFTYTKWRAIYGDLVYSRLLGQQIIVLNSEETARVLLDQRSANYSDRPPIATVEPYGVSFSTVLLPHGVTWRLHRRLFHQTFRSEAALSYRPMQLRKAHQLLVDISEEPDMFEAHLGRHVFAISSIIMSAVYCYETTGRDDPFVETVKRTMDLIVEATSPEKAAILGAMPWLLRLPSWFPGATFKRGAIICQQATKEMIDTPFKHMSDGMASGVVGSCMATESLKRFTDEDGSSQWETAIKDACATAFGAGSETTYATMLVFVLAMVLNPEVQELAQAEIDLVVGSDRLPDFGDRSSLPYVEAVLRETLRWHPVSPLAGIPHVATESDIFGGYFIPKGTTLIANNWWVPNACFGAMSRNEAKYPDPSKFKPERFLTPEGTLTGETATFGFGFGRRICPGRHLADASIWSAMVCMLAIFRFARAKDDEGRDTEVEIQWSHGVTLYVVLQAYDLPLFTSPFYNSYPRNFPCRIVPRVPGFNSEKLGMLCTEQTRDYP</sequence>
<keyword evidence="2" id="KW-1185">Reference proteome</keyword>
<dbReference type="EMBL" id="MU266610">
    <property type="protein sequence ID" value="KAH7920036.1"/>
    <property type="molecule type" value="Genomic_DNA"/>
</dbReference>
<accession>A0ACB8B2X1</accession>
<comment type="caution">
    <text evidence="1">The sequence shown here is derived from an EMBL/GenBank/DDBJ whole genome shotgun (WGS) entry which is preliminary data.</text>
</comment>